<dbReference type="EMBL" id="CAWYQH010000096">
    <property type="protein sequence ID" value="CAK8683032.1"/>
    <property type="molecule type" value="Genomic_DNA"/>
</dbReference>
<dbReference type="SUPFAM" id="SSF52540">
    <property type="entry name" value="P-loop containing nucleoside triphosphate hydrolases"/>
    <property type="match status" value="1"/>
</dbReference>
<dbReference type="Pfam" id="PF05731">
    <property type="entry name" value="TROVE"/>
    <property type="match status" value="1"/>
</dbReference>
<dbReference type="Gene3D" id="1.25.40.370">
    <property type="match status" value="1"/>
</dbReference>
<protein>
    <recommendedName>
        <fullName evidence="5">TROVE domain-containing protein</fullName>
    </recommendedName>
</protein>
<feature type="repeat" description="WD" evidence="3">
    <location>
        <begin position="1795"/>
        <end position="1828"/>
    </location>
</feature>
<dbReference type="SMART" id="SM00382">
    <property type="entry name" value="AAA"/>
    <property type="match status" value="1"/>
</dbReference>
<dbReference type="SUPFAM" id="SSF140864">
    <property type="entry name" value="TROVE domain-like"/>
    <property type="match status" value="1"/>
</dbReference>
<dbReference type="InterPro" id="IPR037214">
    <property type="entry name" value="TROVE_dom_sf"/>
</dbReference>
<gene>
    <name evidence="6" type="ORF">CVLEPA_LOCUS14149</name>
</gene>
<dbReference type="Proteomes" id="UP001642483">
    <property type="component" value="Unassembled WGS sequence"/>
</dbReference>
<dbReference type="InterPro" id="IPR001680">
    <property type="entry name" value="WD40_rpt"/>
</dbReference>
<feature type="domain" description="TROVE" evidence="5">
    <location>
        <begin position="218"/>
        <end position="662"/>
    </location>
</feature>
<dbReference type="SUPFAM" id="SSF50978">
    <property type="entry name" value="WD40 repeat-like"/>
    <property type="match status" value="4"/>
</dbReference>
<dbReference type="CDD" id="cd00200">
    <property type="entry name" value="WD40"/>
    <property type="match status" value="1"/>
</dbReference>
<feature type="repeat" description="WD" evidence="3">
    <location>
        <begin position="2057"/>
        <end position="2098"/>
    </location>
</feature>
<dbReference type="PROSITE" id="PS50988">
    <property type="entry name" value="TROVE"/>
    <property type="match status" value="1"/>
</dbReference>
<accession>A0ABP0FTU7</accession>
<feature type="region of interest" description="Disordered" evidence="4">
    <location>
        <begin position="385"/>
        <end position="423"/>
    </location>
</feature>
<proteinExistence type="predicted"/>
<dbReference type="PANTHER" id="PTHR44791">
    <property type="entry name" value="TELOMERASE PROTEIN COMPONENT 1 TEP1"/>
    <property type="match status" value="1"/>
</dbReference>
<dbReference type="SMART" id="SM00320">
    <property type="entry name" value="WD40"/>
    <property type="match status" value="17"/>
</dbReference>
<evidence type="ECO:0000256" key="2">
    <source>
        <dbReference type="ARBA" id="ARBA00022737"/>
    </source>
</evidence>
<evidence type="ECO:0000313" key="6">
    <source>
        <dbReference type="EMBL" id="CAK8683032.1"/>
    </source>
</evidence>
<dbReference type="InterPro" id="IPR015943">
    <property type="entry name" value="WD40/YVTN_repeat-like_dom_sf"/>
</dbReference>
<dbReference type="Gene3D" id="3.40.50.410">
    <property type="entry name" value="von Willebrand factor, type A domain"/>
    <property type="match status" value="1"/>
</dbReference>
<evidence type="ECO:0000256" key="1">
    <source>
        <dbReference type="ARBA" id="ARBA00022574"/>
    </source>
</evidence>
<dbReference type="Pfam" id="PF17908">
    <property type="entry name" value="APAF1_C"/>
    <property type="match status" value="1"/>
</dbReference>
<evidence type="ECO:0000313" key="7">
    <source>
        <dbReference type="Proteomes" id="UP001642483"/>
    </source>
</evidence>
<comment type="caution">
    <text evidence="6">The sequence shown here is derived from an EMBL/GenBank/DDBJ whole genome shotgun (WGS) entry which is preliminary data.</text>
</comment>
<dbReference type="InterPro" id="IPR036465">
    <property type="entry name" value="vWFA_dom_sf"/>
</dbReference>
<reference evidence="6 7" key="1">
    <citation type="submission" date="2024-02" db="EMBL/GenBank/DDBJ databases">
        <authorList>
            <person name="Daric V."/>
            <person name="Darras S."/>
        </authorList>
    </citation>
    <scope>NUCLEOTIDE SEQUENCE [LARGE SCALE GENOMIC DNA]</scope>
</reference>
<dbReference type="InterPro" id="IPR041452">
    <property type="entry name" value="APAF1_C"/>
</dbReference>
<dbReference type="InterPro" id="IPR052652">
    <property type="entry name" value="Telomerase_Complex_Comp"/>
</dbReference>
<keyword evidence="7" id="KW-1185">Reference proteome</keyword>
<dbReference type="InterPro" id="IPR027417">
    <property type="entry name" value="P-loop_NTPase"/>
</dbReference>
<dbReference type="InterPro" id="IPR025139">
    <property type="entry name" value="DUF4062"/>
</dbReference>
<dbReference type="Gene3D" id="3.40.50.300">
    <property type="entry name" value="P-loop containing nucleotide triphosphate hydrolases"/>
    <property type="match status" value="1"/>
</dbReference>
<keyword evidence="1 3" id="KW-0853">WD repeat</keyword>
<organism evidence="6 7">
    <name type="scientific">Clavelina lepadiformis</name>
    <name type="common">Light-bulb sea squirt</name>
    <name type="synonym">Ascidia lepadiformis</name>
    <dbReference type="NCBI Taxonomy" id="159417"/>
    <lineage>
        <taxon>Eukaryota</taxon>
        <taxon>Metazoa</taxon>
        <taxon>Chordata</taxon>
        <taxon>Tunicata</taxon>
        <taxon>Ascidiacea</taxon>
        <taxon>Aplousobranchia</taxon>
        <taxon>Clavelinidae</taxon>
        <taxon>Clavelina</taxon>
    </lineage>
</organism>
<feature type="repeat" description="WD" evidence="3">
    <location>
        <begin position="2547"/>
        <end position="2577"/>
    </location>
</feature>
<evidence type="ECO:0000256" key="4">
    <source>
        <dbReference type="SAM" id="MobiDB-lite"/>
    </source>
</evidence>
<dbReference type="Pfam" id="PF13271">
    <property type="entry name" value="DUF4062"/>
    <property type="match status" value="1"/>
</dbReference>
<dbReference type="InterPro" id="IPR019775">
    <property type="entry name" value="WD40_repeat_CS"/>
</dbReference>
<dbReference type="InterPro" id="IPR056829">
    <property type="entry name" value="Beta-prop_TEP1_2nd"/>
</dbReference>
<keyword evidence="2" id="KW-0677">Repeat</keyword>
<dbReference type="PROSITE" id="PS00678">
    <property type="entry name" value="WD_REPEATS_1"/>
    <property type="match status" value="1"/>
</dbReference>
<feature type="repeat" description="WD" evidence="3">
    <location>
        <begin position="2104"/>
        <end position="2136"/>
    </location>
</feature>
<dbReference type="InterPro" id="IPR008858">
    <property type="entry name" value="TROVE_dom"/>
</dbReference>
<evidence type="ECO:0000259" key="5">
    <source>
        <dbReference type="PROSITE" id="PS50988"/>
    </source>
</evidence>
<dbReference type="Gene3D" id="2.130.10.10">
    <property type="entry name" value="YVTN repeat-like/Quinoprotein amine dehydrogenase"/>
    <property type="match status" value="6"/>
</dbReference>
<dbReference type="Pfam" id="PF25047">
    <property type="entry name" value="Beta-prop_TEP1_2nd"/>
    <property type="match status" value="1"/>
</dbReference>
<name>A0ABP0FTU7_CLALP</name>
<dbReference type="PROSITE" id="PS50082">
    <property type="entry name" value="WD_REPEATS_2"/>
    <property type="match status" value="4"/>
</dbReference>
<sequence>MSAIVISESDLKNPLLEHFTPLQSSTLQQDCLYNFSPRKGVLDSVKTANYAVPVKKTKCPKLHSNTENTLLARNGAKLKNPFLSQSSKLSVSGKLGIDRKQLKNCNLTSTTSTLSISPNLFGTSPLSLSSKLLRTSSLLLLPSSTSSVQLCQNINSRSRSQSIHDESAQQVTLANTENVLKEVEIVINEKYNKTKLDFFNSGCNYKPEVLVTFPKINGYDQASDPHLTKIDQIKIELIDCVCSSLLNSPDFKKCSDPTHITIKELSKKIARVDPEFILKVALYTRQDLNIRTTANFLLALATYFVECRPYLKKYFNSCIQLPSDWIVVAEIYQSCFASGKKSVPAALRKVMTEKFKDFSHFQLAKYNKDSAKKARKKKVNALKNEMKRKQLSKSSSSGTDSESDSDSNEEAVAMDTEVVPDEEEKVDQSVMSFTLKQLIRQLHITKPGYHVMCLIGKKYPSDMDSFYRSGLEGTWDAARSGTRMKLPVPETWETQVSARGNNAKVWEELLDHNALPFMAMLRNIRNLIKANISEKHHKQVLNKLRSEKAVARSRQFPVSFFSAYAVLDELEKDIEQQKLYKQKGVKALLSKGLQEVYKKRTYGSLQCSKSAEEKKIDTIRRQLHKKYDKPYQFDAVILQRYRKALNRAVELAASSNVAPIRGHTLLLCEASDSMNQPCNSAKSVGSKRTKMEVAILFGLMCAYACEKFTFIMYITSETYQIVELEKNGILENLNSLLKLSESLREMAFQESHTSDDSVPFQYLHKSLVDFIYYDNVVHLSSVMSHGGPYKMEDFLAKYRDQMNAKLMYFDINLSGGRSRLTTSESSSRNVKISGYSDQILRYIAEGGGRNQLSYVENIDRTKKLFVEDLDLPSLNAVPRIILHAKAALNVKVFISSTLKDMHGERDMLVRYVFPELRRRALPLNIEISECDLRWGVTTDHYQSVKVCLNEVKRSQLFVGLLGTRYGWVPKAADLPQDGEFAWIHDLPDKRSITELEMLQGALQNKSEMKKRAFFYIRDGSSLDQNIPKKVQDDFVEANSKNIKKLQSLKSLILKSGFPVYNNYPCKWGGKINNLPAVAGLDLLAEKILNDLWQGIKNYVVEHDPDETRDTDDKYQKAISLHKDSFKLHADSFVARQRLLDSTLQKLQSTEATRQGGKLFALVGEPGTGKTSFLSALAQQCGLRKHCVTLVHGVGNGAVLSNDLHFLLNEFSYQLSALVDTEESTLPLTLDGALSTFWNYVKLVTKRHQMTIYMFIDNLDALNESLQWIPEVLPSNVVLVASCLKGFSAHNILALRKDTTILPCPLLGLRDKSAVVEKTLSKYGKTLDSKHFSNRLQTLVLKRESANPLYLATACQYLRYFASFASLGLTLSSLPQDLPNILQLWLNETEKYITSLGFPMLPSLALMIIYCSKTGIVEEELFKILKFWIAVFGEVKKDVNVLNRATFQHMLHLLSIFLSEVAYDGITKLTFAHSVHAEAICKRYKVGKMFECCNKMVATFHMNHLLSAQGFSTLMTSSLLNLPNYIAQANDNSTLLQLLSNFDFIEAKCRSGQTAHLVKDYLLIEPPAKAIKSGKDSKWDLHSSCQEFQSLLSSNLHILQEHPSFLSQFALNSSSEFSEIIRSKLELGSSALDGFYLMESLDENYSTVRSTQPSSLSNSSVTCVAVSPREETVACATRSRVIHIFDVQKSQTIHQLQAKAAVSILYFVSRRILMSGHANGQIMIWDVTDGIRLFHLQQHMKIVTGVCLSKPHLSMVTVAHDKKLVLWKLSGNKQVHGVPIKVSFAQAIATDNVIPTCVEFHPTLMRVAVGLWDATIRIWDLATGKRVAVLRGSSSSVTSLKYSLCEAYIVSTSLHCDVISIWSSESGNLVGNFGANGANWMNSLDLLPKDDVVVAGGKGGSSQFDGIVKVWRSTLGKRNGTLSTSTSVGNALCCAFNGDCSMVAVGYHEKTLAVYNTSTMQLNFKGAIHSDAIRCLCWLEMTENESLKSYVVSGSDDCLLKLFQPGKSEGFATCKGHTGKILSVACTKSLIASASEDISIILWRFKGLPGEISPTMILRSHDASPTCLSFKRDSTCLASGGKDMKLIFWDIKKFKKDLTPCNVVANAHQDWITSCAWSDTSGHLVTGSNDCSLKIWSQQVVLYHITSLKDSVTSVAYSHGCIVSGTTSGLVHLWSHKGVAITTLNTGDNQRVNSCHLAVSPVEEEEEKLNFDDDEIEAVQSGLDWSAQVDYEQWQDKHEQNLPGQSLKTKKKGLSRVKWVKIVTAVDDELVTIWDPLQGEEMFSISGGGVISSLSSSNRTIAASSKDGSISIWQLPQDWSRIHRMGHEAEVTQMCSHEDLVMTGCAAGCLSMWKISDQSPHLTLLKNMKAHDLRISGMFVLNAANDLNHVTLVLCTSSYDETIKVWRISVKDSKFMISLLDTIQWKKVINFISALSSSSFLIGDVDGDLTSVKWSDKVLSKTPFSERRPVTYRGHLRKPSTKEDDLSGHYLVDDLSFRHLDQSKFFPRKDNSFVWSAAIVTKLLSSGDHLVVGDGAGRISIPELDITLQIHDRRITSIIDANDVIVTSSLDRTIKVWEKSEMNQIGHYSSRSAITACLYVKSSRSLVCADVAGSVHIVRLRRFKL</sequence>
<dbReference type="Pfam" id="PF25048">
    <property type="entry name" value="Beta-prop_TEP1_C"/>
    <property type="match status" value="1"/>
</dbReference>
<dbReference type="PROSITE" id="PS50294">
    <property type="entry name" value="WD_REPEATS_REGION"/>
    <property type="match status" value="2"/>
</dbReference>
<dbReference type="InterPro" id="IPR056828">
    <property type="entry name" value="Beta-prop_TEP1_C"/>
</dbReference>
<evidence type="ECO:0000256" key="3">
    <source>
        <dbReference type="PROSITE-ProRule" id="PRU00221"/>
    </source>
</evidence>
<dbReference type="InterPro" id="IPR036322">
    <property type="entry name" value="WD40_repeat_dom_sf"/>
</dbReference>
<dbReference type="InterPro" id="IPR003593">
    <property type="entry name" value="AAA+_ATPase"/>
</dbReference>
<dbReference type="Pfam" id="PF00400">
    <property type="entry name" value="WD40"/>
    <property type="match status" value="2"/>
</dbReference>
<dbReference type="PANTHER" id="PTHR44791:SF1">
    <property type="entry name" value="TELOMERASE PROTEIN COMPONENT 1"/>
    <property type="match status" value="1"/>
</dbReference>